<name>A0A2S7WYH7_9FLAO</name>
<dbReference type="Proteomes" id="UP000239068">
    <property type="component" value="Unassembled WGS sequence"/>
</dbReference>
<comment type="caution">
    <text evidence="1">The sequence shown here is derived from an EMBL/GenBank/DDBJ whole genome shotgun (WGS) entry which is preliminary data.</text>
</comment>
<sequence>MEKLDFNDLIKKAKANNQSKTMQKVVPIISKEIDETQFSFYIEKKLLKRLKIKALDEDCSVKKLINKSIEDSLN</sequence>
<evidence type="ECO:0000313" key="1">
    <source>
        <dbReference type="EMBL" id="PQJ82615.1"/>
    </source>
</evidence>
<organism evidence="1 2">
    <name type="scientific">Polaribacter glomeratus</name>
    <dbReference type="NCBI Taxonomy" id="102"/>
    <lineage>
        <taxon>Bacteria</taxon>
        <taxon>Pseudomonadati</taxon>
        <taxon>Bacteroidota</taxon>
        <taxon>Flavobacteriia</taxon>
        <taxon>Flavobacteriales</taxon>
        <taxon>Flavobacteriaceae</taxon>
    </lineage>
</organism>
<keyword evidence="2" id="KW-1185">Reference proteome</keyword>
<dbReference type="EMBL" id="MSCM01000001">
    <property type="protein sequence ID" value="PQJ82615.1"/>
    <property type="molecule type" value="Genomic_DNA"/>
</dbReference>
<protein>
    <submittedName>
        <fullName evidence="1">Uncharacterized protein</fullName>
    </submittedName>
</protein>
<dbReference type="AlphaFoldDB" id="A0A2S7WYH7"/>
<proteinExistence type="predicted"/>
<dbReference type="RefSeq" id="WP_105021167.1">
    <property type="nucleotide sequence ID" value="NZ_MSCM01000001.1"/>
</dbReference>
<gene>
    <name evidence="1" type="ORF">BTO16_08515</name>
</gene>
<evidence type="ECO:0000313" key="2">
    <source>
        <dbReference type="Proteomes" id="UP000239068"/>
    </source>
</evidence>
<reference evidence="1 2" key="1">
    <citation type="submission" date="2016-12" db="EMBL/GenBank/DDBJ databases">
        <title>Trade-off between light-utilization and light-protection in marine flavobacteria.</title>
        <authorList>
            <person name="Kumagai Y."/>
            <person name="Yoshizawa S."/>
            <person name="Kogure K."/>
            <person name="Iwasaki W."/>
        </authorList>
    </citation>
    <scope>NUCLEOTIDE SEQUENCE [LARGE SCALE GENOMIC DNA]</scope>
    <source>
        <strain evidence="1 2">ATCC 43844</strain>
    </source>
</reference>
<dbReference type="OrthoDB" id="1448802at2"/>
<accession>A0A2S7WYH7</accession>